<proteinExistence type="predicted"/>
<evidence type="ECO:0000313" key="3">
    <source>
        <dbReference type="EMBL" id="MDT0344816.1"/>
    </source>
</evidence>
<dbReference type="EMBL" id="JAVREL010000011">
    <property type="protein sequence ID" value="MDT0344816.1"/>
    <property type="molecule type" value="Genomic_DNA"/>
</dbReference>
<dbReference type="RefSeq" id="WP_311705940.1">
    <property type="nucleotide sequence ID" value="NZ_JAVREL010000011.1"/>
</dbReference>
<accession>A0ABU2MT51</accession>
<protein>
    <submittedName>
        <fullName evidence="3">Uncharacterized protein</fullName>
    </submittedName>
</protein>
<reference evidence="4" key="1">
    <citation type="submission" date="2023-07" db="EMBL/GenBank/DDBJ databases">
        <title>30 novel species of actinomycetes from the DSMZ collection.</title>
        <authorList>
            <person name="Nouioui I."/>
        </authorList>
    </citation>
    <scope>NUCLEOTIDE SEQUENCE [LARGE SCALE GENOMIC DNA]</scope>
    <source>
        <strain evidence="4">DSM 44938</strain>
    </source>
</reference>
<dbReference type="Proteomes" id="UP001183246">
    <property type="component" value="Unassembled WGS sequence"/>
</dbReference>
<comment type="caution">
    <text evidence="3">The sequence shown here is derived from an EMBL/GenBank/DDBJ whole genome shotgun (WGS) entry which is preliminary data.</text>
</comment>
<evidence type="ECO:0000313" key="4">
    <source>
        <dbReference type="Proteomes" id="UP001183246"/>
    </source>
</evidence>
<evidence type="ECO:0000256" key="1">
    <source>
        <dbReference type="SAM" id="MobiDB-lite"/>
    </source>
</evidence>
<evidence type="ECO:0000256" key="2">
    <source>
        <dbReference type="SAM" id="SignalP"/>
    </source>
</evidence>
<feature type="chain" id="PRO_5046628942" evidence="2">
    <location>
        <begin position="27"/>
        <end position="384"/>
    </location>
</feature>
<keyword evidence="4" id="KW-1185">Reference proteome</keyword>
<keyword evidence="2" id="KW-0732">Signal</keyword>
<sequence length="384" mass="42152">MRNKARTTLVAVLALAGVAVAAPALAAQQERRPAAEAEPLPDHIHGGAWPTSHVQGVTVDRENGLVYWSFTQALVKTDLSGNVLGTVVGLTGHLGDIDINPADGRVYGSLEYKAEEAFYIAVFDVEKIDRVGMNAETDGVMTAVHLDEVVADFTADMNGDGVFDGDTAATDDHRYGCSGIDGVSFGPSFGSRRGEQRLMVAYGVYSNTSRTDNDHQVILEYDVDHWERYERPLSQADPHRSGPRGTDGKYFVYTGNTTYGVQNLEYDAYTGNWMMAVYTGVKEGFPNYSFFIVDGAERPRRGEIVGQPEPERGRLLSLVQDGRYDPATGVYGWDFHGNYGLAALGDGYYYAAEGRRIPDGRQEGEVYLYRWTGNTPTPFERVAP</sequence>
<feature type="signal peptide" evidence="2">
    <location>
        <begin position="1"/>
        <end position="26"/>
    </location>
</feature>
<organism evidence="3 4">
    <name type="scientific">Streptomyces litchfieldiae</name>
    <dbReference type="NCBI Taxonomy" id="3075543"/>
    <lineage>
        <taxon>Bacteria</taxon>
        <taxon>Bacillati</taxon>
        <taxon>Actinomycetota</taxon>
        <taxon>Actinomycetes</taxon>
        <taxon>Kitasatosporales</taxon>
        <taxon>Streptomycetaceae</taxon>
        <taxon>Streptomyces</taxon>
    </lineage>
</organism>
<name>A0ABU2MT51_9ACTN</name>
<gene>
    <name evidence="3" type="ORF">RM590_19695</name>
</gene>
<feature type="compositionally biased region" description="Basic and acidic residues" evidence="1">
    <location>
        <begin position="30"/>
        <end position="45"/>
    </location>
</feature>
<feature type="region of interest" description="Disordered" evidence="1">
    <location>
        <begin position="30"/>
        <end position="51"/>
    </location>
</feature>